<reference evidence="2 3" key="1">
    <citation type="submission" date="2013-08" db="EMBL/GenBank/DDBJ databases">
        <title>The genome sequence of Knoellia aerolata.</title>
        <authorList>
            <person name="Zhu W."/>
            <person name="Wang G."/>
        </authorList>
    </citation>
    <scope>NUCLEOTIDE SEQUENCE [LARGE SCALE GENOMIC DNA]</scope>
    <source>
        <strain evidence="2 3">DSM 18566</strain>
    </source>
</reference>
<dbReference type="OrthoDB" id="5144898at2"/>
<comment type="caution">
    <text evidence="2">The sequence shown here is derived from an EMBL/GenBank/DDBJ whole genome shotgun (WGS) entry which is preliminary data.</text>
</comment>
<evidence type="ECO:0000313" key="3">
    <source>
        <dbReference type="Proteomes" id="UP000030013"/>
    </source>
</evidence>
<sequence>MSPGRFARLGGIGRRGPEVPDEVRSALGGRADDVLSIAHDHRTGSALVATTTHVYAVSAGSVVLDRPWHMVDTGSWNDETRLLTVQWVDRAPATVWELERLGTFPQVLRERVQASVVLADEVDLGSKRRARVVVRKDLGTGALLGQTILGKGVRSSDPGVREETGAALDRLREQVGLD</sequence>
<accession>A0A0A0JLP6</accession>
<dbReference type="Proteomes" id="UP000030013">
    <property type="component" value="Unassembled WGS sequence"/>
</dbReference>
<proteinExistence type="predicted"/>
<gene>
    <name evidence="2" type="ORF">N801_00150</name>
</gene>
<protein>
    <submittedName>
        <fullName evidence="2">Uncharacterized protein</fullName>
    </submittedName>
</protein>
<dbReference type="EMBL" id="AVPL01000091">
    <property type="protein sequence ID" value="KGN38375.1"/>
    <property type="molecule type" value="Genomic_DNA"/>
</dbReference>
<dbReference type="RefSeq" id="WP_052113285.1">
    <property type="nucleotide sequence ID" value="NZ_AVPL01000091.1"/>
</dbReference>
<evidence type="ECO:0000313" key="2">
    <source>
        <dbReference type="EMBL" id="KGN38375.1"/>
    </source>
</evidence>
<feature type="region of interest" description="Disordered" evidence="1">
    <location>
        <begin position="1"/>
        <end position="20"/>
    </location>
</feature>
<name>A0A0A0JLP6_9MICO</name>
<dbReference type="STRING" id="1385519.N801_00150"/>
<evidence type="ECO:0000256" key="1">
    <source>
        <dbReference type="SAM" id="MobiDB-lite"/>
    </source>
</evidence>
<keyword evidence="3" id="KW-1185">Reference proteome</keyword>
<dbReference type="AlphaFoldDB" id="A0A0A0JLP6"/>
<organism evidence="2 3">
    <name type="scientific">Knoellia aerolata DSM 18566</name>
    <dbReference type="NCBI Taxonomy" id="1385519"/>
    <lineage>
        <taxon>Bacteria</taxon>
        <taxon>Bacillati</taxon>
        <taxon>Actinomycetota</taxon>
        <taxon>Actinomycetes</taxon>
        <taxon>Micrococcales</taxon>
        <taxon>Intrasporangiaceae</taxon>
        <taxon>Knoellia</taxon>
    </lineage>
</organism>
<dbReference type="eggNOG" id="COG0776">
    <property type="taxonomic scope" value="Bacteria"/>
</dbReference>